<dbReference type="GO" id="GO:0070063">
    <property type="term" value="F:RNA polymerase binding"/>
    <property type="evidence" value="ECO:0007669"/>
    <property type="project" value="InterPro"/>
</dbReference>
<evidence type="ECO:0000259" key="10">
    <source>
        <dbReference type="Pfam" id="PF01272"/>
    </source>
</evidence>
<evidence type="ECO:0000256" key="6">
    <source>
        <dbReference type="ARBA" id="ARBA00024916"/>
    </source>
</evidence>
<keyword evidence="3 8" id="KW-0805">Transcription regulation</keyword>
<dbReference type="InterPro" id="IPR028624">
    <property type="entry name" value="Tscrpt_elong_fac_GreA/B"/>
</dbReference>
<organism evidence="12 13">
    <name type="scientific">Lactobacillus iners DSM 13335</name>
    <dbReference type="NCBI Taxonomy" id="525328"/>
    <lineage>
        <taxon>Bacteria</taxon>
        <taxon>Bacillati</taxon>
        <taxon>Bacillota</taxon>
        <taxon>Bacilli</taxon>
        <taxon>Lactobacillales</taxon>
        <taxon>Lactobacillaceae</taxon>
        <taxon>Lactobacillus</taxon>
    </lineage>
</organism>
<dbReference type="PROSITE" id="PS00830">
    <property type="entry name" value="GREAB_2"/>
    <property type="match status" value="1"/>
</dbReference>
<dbReference type="SUPFAM" id="SSF46557">
    <property type="entry name" value="GreA transcript cleavage protein, N-terminal domain"/>
    <property type="match status" value="1"/>
</dbReference>
<dbReference type="InterPro" id="IPR036805">
    <property type="entry name" value="Tscrpt_elong_fac_GreA/B_N_sf"/>
</dbReference>
<dbReference type="InterPro" id="IPR001437">
    <property type="entry name" value="Tscrpt_elong_fac_GreA/B_C"/>
</dbReference>
<evidence type="ECO:0000313" key="13">
    <source>
        <dbReference type="Proteomes" id="UP000004115"/>
    </source>
</evidence>
<dbReference type="PIRSF" id="PIRSF006092">
    <property type="entry name" value="GreA_GreB"/>
    <property type="match status" value="1"/>
</dbReference>
<dbReference type="InterPro" id="IPR022691">
    <property type="entry name" value="Tscrpt_elong_fac_GreA/B_N"/>
</dbReference>
<dbReference type="PROSITE" id="PS00829">
    <property type="entry name" value="GREAB_1"/>
    <property type="match status" value="1"/>
</dbReference>
<dbReference type="HAMAP" id="MF_00105">
    <property type="entry name" value="GreA_GreB"/>
    <property type="match status" value="1"/>
</dbReference>
<evidence type="ECO:0000256" key="7">
    <source>
        <dbReference type="ARBA" id="ARBA00030776"/>
    </source>
</evidence>
<feature type="domain" description="Transcription elongation factor GreA/GreB N-terminal" evidence="11">
    <location>
        <begin position="20"/>
        <end position="89"/>
    </location>
</feature>
<comment type="similarity">
    <text evidence="1 8 9">Belongs to the GreA/GreB family.</text>
</comment>
<accession>C8PAD1</accession>
<evidence type="ECO:0000256" key="9">
    <source>
        <dbReference type="RuleBase" id="RU000556"/>
    </source>
</evidence>
<proteinExistence type="inferred from homology"/>
<evidence type="ECO:0000256" key="2">
    <source>
        <dbReference type="ARBA" id="ARBA00013729"/>
    </source>
</evidence>
<dbReference type="InterPro" id="IPR018151">
    <property type="entry name" value="TF_GreA/GreB_CS"/>
</dbReference>
<dbReference type="NCBIfam" id="NF001261">
    <property type="entry name" value="PRK00226.1-2"/>
    <property type="match status" value="1"/>
</dbReference>
<comment type="caution">
    <text evidence="12">The sequence shown here is derived from an EMBL/GenBank/DDBJ whole genome shotgun (WGS) entry which is preliminary data.</text>
</comment>
<dbReference type="Gene3D" id="1.10.287.180">
    <property type="entry name" value="Transcription elongation factor, GreA/GreB, N-terminal domain"/>
    <property type="match status" value="1"/>
</dbReference>
<protein>
    <recommendedName>
        <fullName evidence="2 8">Transcription elongation factor GreA</fullName>
    </recommendedName>
    <alternativeName>
        <fullName evidence="7 8">Transcript cleavage factor GreA</fullName>
    </alternativeName>
</protein>
<dbReference type="InterPro" id="IPR023459">
    <property type="entry name" value="Tscrpt_elong_fac_GreA/B_fam"/>
</dbReference>
<evidence type="ECO:0000259" key="11">
    <source>
        <dbReference type="Pfam" id="PF03449"/>
    </source>
</evidence>
<evidence type="ECO:0000313" key="12">
    <source>
        <dbReference type="EMBL" id="EEW52420.1"/>
    </source>
</evidence>
<dbReference type="Gene3D" id="3.10.50.30">
    <property type="entry name" value="Transcription elongation factor, GreA/GreB, C-terminal domain"/>
    <property type="match status" value="1"/>
</dbReference>
<evidence type="ECO:0000256" key="1">
    <source>
        <dbReference type="ARBA" id="ARBA00008213"/>
    </source>
</evidence>
<dbReference type="NCBIfam" id="TIGR01462">
    <property type="entry name" value="greA"/>
    <property type="match status" value="1"/>
</dbReference>
<dbReference type="SUPFAM" id="SSF54534">
    <property type="entry name" value="FKBP-like"/>
    <property type="match status" value="1"/>
</dbReference>
<keyword evidence="5 8" id="KW-0804">Transcription</keyword>
<evidence type="ECO:0000256" key="8">
    <source>
        <dbReference type="HAMAP-Rule" id="MF_00105"/>
    </source>
</evidence>
<dbReference type="GO" id="GO:0006354">
    <property type="term" value="P:DNA-templated transcription elongation"/>
    <property type="evidence" value="ECO:0007669"/>
    <property type="project" value="TreeGrafter"/>
</dbReference>
<gene>
    <name evidence="12" type="primary">greA2</name>
    <name evidence="8" type="synonym">greA</name>
    <name evidence="12" type="ORF">HMPREF0520_0051</name>
</gene>
<dbReference type="HOGENOM" id="CLU_101379_2_1_9"/>
<reference evidence="12 13" key="1">
    <citation type="submission" date="2009-09" db="EMBL/GenBank/DDBJ databases">
        <authorList>
            <person name="Qin X."/>
            <person name="Bachman B."/>
            <person name="Battles P."/>
            <person name="Bell A."/>
            <person name="Bess C."/>
            <person name="Bickham C."/>
            <person name="Chaboub L."/>
            <person name="Chen D."/>
            <person name="Coyle M."/>
            <person name="Deiros D.R."/>
            <person name="Dinh H."/>
            <person name="Forbes L."/>
            <person name="Fowler G."/>
            <person name="Francisco L."/>
            <person name="Fu Q."/>
            <person name="Gubbala S."/>
            <person name="Hale W."/>
            <person name="Han Y."/>
            <person name="Hemphill L."/>
            <person name="Highlander S.K."/>
            <person name="Hirani K."/>
            <person name="Hogues M."/>
            <person name="Jackson L."/>
            <person name="Jakkamsetti A."/>
            <person name="Javaid M."/>
            <person name="Jiang H."/>
            <person name="Korchina V."/>
            <person name="Kovar C."/>
            <person name="Lara F."/>
            <person name="Lee S."/>
            <person name="Mata R."/>
            <person name="Mathew T."/>
            <person name="Moen C."/>
            <person name="Morales K."/>
            <person name="Munidasa M."/>
            <person name="Nazareth L."/>
            <person name="Ngo R."/>
            <person name="Nguyen L."/>
            <person name="Okwuonu G."/>
            <person name="Ongeri F."/>
            <person name="Patil S."/>
            <person name="Petrosino J."/>
            <person name="Pham C."/>
            <person name="Pham P."/>
            <person name="Pu L.-L."/>
            <person name="Puazo M."/>
            <person name="Raj R."/>
            <person name="Reid J."/>
            <person name="Rouhana J."/>
            <person name="Saada N."/>
            <person name="Shang Y."/>
            <person name="Simmons D."/>
            <person name="Thornton R."/>
            <person name="Warren J."/>
            <person name="Weissenberger G."/>
            <person name="Zhang J."/>
            <person name="Zhang L."/>
            <person name="Zhou C."/>
            <person name="Zhu D."/>
            <person name="Muzny D."/>
            <person name="Worley K."/>
            <person name="Gibbs R."/>
        </authorList>
    </citation>
    <scope>NUCLEOTIDE SEQUENCE [LARGE SCALE GENOMIC DNA]</scope>
    <source>
        <strain evidence="12 13">DSM 13335</strain>
    </source>
</reference>
<comment type="function">
    <text evidence="6 8 9">Necessary for efficient RNA polymerase transcription elongation past template-encoded arresting sites. The arresting sites in DNA have the property of trapping a certain fraction of elongating RNA polymerases that pass through, resulting in locked ternary complexes. Cleavage of the nascent transcript by cleavage factors such as GreA or GreB allows the resumption of elongation from the new 3'terminus. GreA releases sequences of 2 to 3 nucleotides.</text>
</comment>
<dbReference type="NCBIfam" id="NF001263">
    <property type="entry name" value="PRK00226.1-4"/>
    <property type="match status" value="1"/>
</dbReference>
<evidence type="ECO:0000256" key="3">
    <source>
        <dbReference type="ARBA" id="ARBA00023015"/>
    </source>
</evidence>
<keyword evidence="12" id="KW-0648">Protein biosynthesis</keyword>
<feature type="domain" description="Transcription elongation factor GreA/GreB C-terminal" evidence="10">
    <location>
        <begin position="98"/>
        <end position="170"/>
    </location>
</feature>
<dbReference type="GO" id="GO:0003746">
    <property type="term" value="F:translation elongation factor activity"/>
    <property type="evidence" value="ECO:0007669"/>
    <property type="project" value="UniProtKB-KW"/>
</dbReference>
<keyword evidence="4 8" id="KW-0238">DNA-binding</keyword>
<dbReference type="GO" id="GO:0032784">
    <property type="term" value="P:regulation of DNA-templated transcription elongation"/>
    <property type="evidence" value="ECO:0007669"/>
    <property type="project" value="UniProtKB-UniRule"/>
</dbReference>
<dbReference type="EMBL" id="ACLN01000003">
    <property type="protein sequence ID" value="EEW52420.1"/>
    <property type="molecule type" value="Genomic_DNA"/>
</dbReference>
<dbReference type="InterPro" id="IPR006359">
    <property type="entry name" value="Tscrpt_elong_fac_GreA"/>
</dbReference>
<evidence type="ECO:0000256" key="4">
    <source>
        <dbReference type="ARBA" id="ARBA00023125"/>
    </source>
</evidence>
<dbReference type="Pfam" id="PF01272">
    <property type="entry name" value="GreA_GreB"/>
    <property type="match status" value="1"/>
</dbReference>
<dbReference type="Pfam" id="PF03449">
    <property type="entry name" value="GreA_GreB_N"/>
    <property type="match status" value="1"/>
</dbReference>
<dbReference type="AlphaFoldDB" id="C8PAD1"/>
<sequence length="174" mass="19018">MFAYEREIGVIIDMAEKVYPMTAEGKDKLQNELKNLKLVKRPEVIERIKVARSFGDLSENSEYDAAKDEQSAVEHRIAQIEEMLKYAQVIDAGSVDPNEVSIGKTVTFTEVGTDDSEMYTIVGSDESDPLSGKISNDSPIAKALLGKKKGDVVSINTPGGLFEVTIDEVTTSGK</sequence>
<dbReference type="Proteomes" id="UP000004115">
    <property type="component" value="Unassembled WGS sequence"/>
</dbReference>
<keyword evidence="12" id="KW-0251">Elongation factor</keyword>
<dbReference type="FunFam" id="1.10.287.180:FF:000001">
    <property type="entry name" value="Transcription elongation factor GreA"/>
    <property type="match status" value="1"/>
</dbReference>
<evidence type="ECO:0000256" key="5">
    <source>
        <dbReference type="ARBA" id="ARBA00023163"/>
    </source>
</evidence>
<dbReference type="PANTHER" id="PTHR30437">
    <property type="entry name" value="TRANSCRIPTION ELONGATION FACTOR GREA"/>
    <property type="match status" value="1"/>
</dbReference>
<dbReference type="InterPro" id="IPR036953">
    <property type="entry name" value="GreA/GreB_C_sf"/>
</dbReference>
<dbReference type="GO" id="GO:0003677">
    <property type="term" value="F:DNA binding"/>
    <property type="evidence" value="ECO:0007669"/>
    <property type="project" value="UniProtKB-UniRule"/>
</dbReference>
<dbReference type="FunFam" id="3.10.50.30:FF:000001">
    <property type="entry name" value="Transcription elongation factor GreA"/>
    <property type="match status" value="1"/>
</dbReference>
<dbReference type="PANTHER" id="PTHR30437:SF4">
    <property type="entry name" value="TRANSCRIPTION ELONGATION FACTOR GREA"/>
    <property type="match status" value="1"/>
</dbReference>
<name>C8PAD1_9LACO</name>
<keyword evidence="13" id="KW-1185">Reference proteome</keyword>